<feature type="domain" description="Rab-GAP TBC" evidence="3">
    <location>
        <begin position="1"/>
        <end position="103"/>
    </location>
</feature>
<dbReference type="PROSITE" id="PS50086">
    <property type="entry name" value="TBC_RABGAP"/>
    <property type="match status" value="1"/>
</dbReference>
<feature type="compositionally biased region" description="Basic and acidic residues" evidence="2">
    <location>
        <begin position="213"/>
        <end position="231"/>
    </location>
</feature>
<dbReference type="PANTHER" id="PTHR22957">
    <property type="entry name" value="TBC1 DOMAIN FAMILY MEMBER GTPASE-ACTIVATING PROTEIN"/>
    <property type="match status" value="1"/>
</dbReference>
<dbReference type="Gene3D" id="1.10.472.80">
    <property type="entry name" value="Ypt/Rab-GAP domain of gyp1p, domain 3"/>
    <property type="match status" value="1"/>
</dbReference>
<evidence type="ECO:0000256" key="2">
    <source>
        <dbReference type="SAM" id="MobiDB-lite"/>
    </source>
</evidence>
<evidence type="ECO:0000256" key="1">
    <source>
        <dbReference type="ARBA" id="ARBA00022468"/>
    </source>
</evidence>
<keyword evidence="5" id="KW-1185">Reference proteome</keyword>
<name>A0ABQ8YCP1_9EUKA</name>
<dbReference type="Pfam" id="PF00566">
    <property type="entry name" value="RabGAP-TBC"/>
    <property type="match status" value="1"/>
</dbReference>
<accession>A0ABQ8YCP1</accession>
<feature type="region of interest" description="Disordered" evidence="2">
    <location>
        <begin position="201"/>
        <end position="357"/>
    </location>
</feature>
<evidence type="ECO:0000313" key="4">
    <source>
        <dbReference type="EMBL" id="KAJ6242368.1"/>
    </source>
</evidence>
<gene>
    <name evidence="4" type="ORF">M0813_22506</name>
</gene>
<reference evidence="4" key="1">
    <citation type="submission" date="2022-08" db="EMBL/GenBank/DDBJ databases">
        <title>Novel sulfate-reducing endosymbionts in the free-living metamonad Anaeramoeba.</title>
        <authorList>
            <person name="Jerlstrom-Hultqvist J."/>
            <person name="Cepicka I."/>
            <person name="Gallot-Lavallee L."/>
            <person name="Salas-Leiva D."/>
            <person name="Curtis B.A."/>
            <person name="Zahonova K."/>
            <person name="Pipaliya S."/>
            <person name="Dacks J."/>
            <person name="Roger A.J."/>
        </authorList>
    </citation>
    <scope>NUCLEOTIDE SEQUENCE</scope>
    <source>
        <strain evidence="4">Schooner1</strain>
    </source>
</reference>
<evidence type="ECO:0000259" key="3">
    <source>
        <dbReference type="PROSITE" id="PS50086"/>
    </source>
</evidence>
<feature type="compositionally biased region" description="Low complexity" evidence="2">
    <location>
        <begin position="321"/>
        <end position="330"/>
    </location>
</feature>
<dbReference type="SUPFAM" id="SSF47923">
    <property type="entry name" value="Ypt/Rab-GAP domain of gyp1p"/>
    <property type="match status" value="1"/>
</dbReference>
<dbReference type="Proteomes" id="UP001150062">
    <property type="component" value="Unassembled WGS sequence"/>
</dbReference>
<dbReference type="EMBL" id="JAOAOG010000175">
    <property type="protein sequence ID" value="KAJ6242368.1"/>
    <property type="molecule type" value="Genomic_DNA"/>
</dbReference>
<protein>
    <submittedName>
        <fullName evidence="4">Rabgap/tbc domain-containing protein</fullName>
    </submittedName>
</protein>
<evidence type="ECO:0000313" key="5">
    <source>
        <dbReference type="Proteomes" id="UP001150062"/>
    </source>
</evidence>
<organism evidence="4 5">
    <name type="scientific">Anaeramoeba flamelloides</name>
    <dbReference type="NCBI Taxonomy" id="1746091"/>
    <lineage>
        <taxon>Eukaryota</taxon>
        <taxon>Metamonada</taxon>
        <taxon>Anaeramoebidae</taxon>
        <taxon>Anaeramoeba</taxon>
    </lineage>
</organism>
<sequence length="357" mass="42924">MSDFASPLIYLLEKESDMFWCFVNLMKRIDGNFKKDQKTINKKIEMIKFICRKLDPELYLSINDSKYDSDNFLFCYRWILVNFKREYKYEIVLQLWDKMFCNYLTSHLEVFMVFALLKLNRTKIVDQNLNFSEIMYVMNQFVRKKSYKVIVDESIQAVYNLATLIEDDIEKRERERLLEIEKKKMEELLREKLKIEEENRNIQENENQNEENENIKENEIKKGNDDEKEIKIINQESNIDQNTENCDEKNEVNENENTKNGNIQENENENEINENTQENKNENDKKNEDEKEIKIINQESNIGQDTENCDEKNEENENENTENGNIQENENGNEKNENIKENEIKKGNDDEKKSIQK</sequence>
<dbReference type="PANTHER" id="PTHR22957:SF502">
    <property type="entry name" value="SMALL G PROTEIN SIGNALING MODULATOR 2-RELATED"/>
    <property type="match status" value="1"/>
</dbReference>
<dbReference type="InterPro" id="IPR035969">
    <property type="entry name" value="Rab-GAP_TBC_sf"/>
</dbReference>
<feature type="compositionally biased region" description="Basic and acidic residues" evidence="2">
    <location>
        <begin position="277"/>
        <end position="294"/>
    </location>
</feature>
<dbReference type="InterPro" id="IPR000195">
    <property type="entry name" value="Rab-GAP-TBC_dom"/>
</dbReference>
<feature type="compositionally biased region" description="Basic and acidic residues" evidence="2">
    <location>
        <begin position="332"/>
        <end position="357"/>
    </location>
</feature>
<comment type="caution">
    <text evidence="4">The sequence shown here is derived from an EMBL/GenBank/DDBJ whole genome shotgun (WGS) entry which is preliminary data.</text>
</comment>
<proteinExistence type="predicted"/>
<keyword evidence="1" id="KW-0343">GTPase activation</keyword>
<feature type="compositionally biased region" description="Polar residues" evidence="2">
    <location>
        <begin position="234"/>
        <end position="243"/>
    </location>
</feature>